<dbReference type="SUPFAM" id="SSF49503">
    <property type="entry name" value="Cupredoxins"/>
    <property type="match status" value="1"/>
</dbReference>
<dbReference type="Gene3D" id="2.60.40.420">
    <property type="entry name" value="Cupredoxins - blue copper proteins"/>
    <property type="match status" value="1"/>
</dbReference>
<dbReference type="PANTHER" id="PTHR11304">
    <property type="entry name" value="EPHRIN"/>
    <property type="match status" value="1"/>
</dbReference>
<evidence type="ECO:0000259" key="9">
    <source>
        <dbReference type="PROSITE" id="PS51551"/>
    </source>
</evidence>
<accession>A0ABQ9E624</accession>
<evidence type="ECO:0000313" key="11">
    <source>
        <dbReference type="Proteomes" id="UP001217089"/>
    </source>
</evidence>
<comment type="similarity">
    <text evidence="6">Belongs to the ephrin family.</text>
</comment>
<keyword evidence="8" id="KW-1133">Transmembrane helix</keyword>
<reference evidence="10 11" key="1">
    <citation type="submission" date="2022-12" db="EMBL/GenBank/DDBJ databases">
        <title>Chromosome-level genome of Tegillarca granosa.</title>
        <authorList>
            <person name="Kim J."/>
        </authorList>
    </citation>
    <scope>NUCLEOTIDE SEQUENCE [LARGE SCALE GENOMIC DNA]</scope>
    <source>
        <strain evidence="10">Teg-2019</strain>
        <tissue evidence="10">Adductor muscle</tissue>
    </source>
</reference>
<evidence type="ECO:0000256" key="8">
    <source>
        <dbReference type="SAM" id="Phobius"/>
    </source>
</evidence>
<comment type="caution">
    <text evidence="10">The sequence shown here is derived from an EMBL/GenBank/DDBJ whole genome shotgun (WGS) entry which is preliminary data.</text>
</comment>
<comment type="subcellular location">
    <subcellularLocation>
        <location evidence="1">Membrane</location>
    </subcellularLocation>
</comment>
<dbReference type="InterPro" id="IPR001799">
    <property type="entry name" value="Ephrin_RBD"/>
</dbReference>
<evidence type="ECO:0000256" key="3">
    <source>
        <dbReference type="ARBA" id="ARBA00023136"/>
    </source>
</evidence>
<feature type="transmembrane region" description="Helical" evidence="8">
    <location>
        <begin position="154"/>
        <end position="171"/>
    </location>
</feature>
<feature type="region of interest" description="Disordered" evidence="7">
    <location>
        <begin position="55"/>
        <end position="106"/>
    </location>
</feature>
<gene>
    <name evidence="10" type="ORF">KUTeg_023387</name>
</gene>
<protein>
    <recommendedName>
        <fullName evidence="9">Ephrin RBD domain-containing protein</fullName>
    </recommendedName>
</protein>
<dbReference type="InterPro" id="IPR031328">
    <property type="entry name" value="Ephrin"/>
</dbReference>
<evidence type="ECO:0000256" key="5">
    <source>
        <dbReference type="ARBA" id="ARBA00023180"/>
    </source>
</evidence>
<evidence type="ECO:0000256" key="4">
    <source>
        <dbReference type="ARBA" id="ARBA00023157"/>
    </source>
</evidence>
<dbReference type="InterPro" id="IPR008972">
    <property type="entry name" value="Cupredoxin"/>
</dbReference>
<comment type="caution">
    <text evidence="6">Lacks conserved residue(s) required for the propagation of feature annotation.</text>
</comment>
<keyword evidence="2" id="KW-0732">Signal</keyword>
<keyword evidence="11" id="KW-1185">Reference proteome</keyword>
<evidence type="ECO:0000256" key="7">
    <source>
        <dbReference type="SAM" id="MobiDB-lite"/>
    </source>
</evidence>
<keyword evidence="3 8" id="KW-0472">Membrane</keyword>
<dbReference type="Pfam" id="PF00812">
    <property type="entry name" value="Ephrin"/>
    <property type="match status" value="1"/>
</dbReference>
<evidence type="ECO:0000313" key="10">
    <source>
        <dbReference type="EMBL" id="KAJ8299327.1"/>
    </source>
</evidence>
<keyword evidence="8" id="KW-0812">Transmembrane</keyword>
<feature type="domain" description="Ephrin RBD" evidence="9">
    <location>
        <begin position="1"/>
        <end position="51"/>
    </location>
</feature>
<evidence type="ECO:0000256" key="6">
    <source>
        <dbReference type="PROSITE-ProRule" id="PRU00884"/>
    </source>
</evidence>
<evidence type="ECO:0000256" key="1">
    <source>
        <dbReference type="ARBA" id="ARBA00004370"/>
    </source>
</evidence>
<dbReference type="PROSITE" id="PS51551">
    <property type="entry name" value="EPHRIN_RBD_2"/>
    <property type="match status" value="1"/>
</dbReference>
<keyword evidence="4" id="KW-1015">Disulfide bond</keyword>
<feature type="compositionally biased region" description="Polar residues" evidence="7">
    <location>
        <begin position="55"/>
        <end position="64"/>
    </location>
</feature>
<name>A0ABQ9E624_TEGGR</name>
<proteinExistence type="inferred from homology"/>
<evidence type="ECO:0000256" key="2">
    <source>
        <dbReference type="ARBA" id="ARBA00022729"/>
    </source>
</evidence>
<dbReference type="PANTHER" id="PTHR11304:SF29">
    <property type="entry name" value="EPHRIN"/>
    <property type="match status" value="1"/>
</dbReference>
<sequence>MYNHLTQYQTPEITLQGTYYFITTSTGNSQGINNRHDGACASRNMKVKMIVCCTSSTKSSPQGNTTLTTREPSRTTARPSETTRSPTTTTTQTTTRPTTTTTTKRTTKITTPVITTTAKLPGGKPHDPTDIIIDAPGTLDNVGVINSAVTINRPSTFVLILTAFLLTFGLFSR</sequence>
<organism evidence="10 11">
    <name type="scientific">Tegillarca granosa</name>
    <name type="common">Malaysian cockle</name>
    <name type="synonym">Anadara granosa</name>
    <dbReference type="NCBI Taxonomy" id="220873"/>
    <lineage>
        <taxon>Eukaryota</taxon>
        <taxon>Metazoa</taxon>
        <taxon>Spiralia</taxon>
        <taxon>Lophotrochozoa</taxon>
        <taxon>Mollusca</taxon>
        <taxon>Bivalvia</taxon>
        <taxon>Autobranchia</taxon>
        <taxon>Pteriomorphia</taxon>
        <taxon>Arcoida</taxon>
        <taxon>Arcoidea</taxon>
        <taxon>Arcidae</taxon>
        <taxon>Tegillarca</taxon>
    </lineage>
</organism>
<feature type="compositionally biased region" description="Low complexity" evidence="7">
    <location>
        <begin position="65"/>
        <end position="106"/>
    </location>
</feature>
<keyword evidence="5" id="KW-0325">Glycoprotein</keyword>
<dbReference type="EMBL" id="JARBDR010000921">
    <property type="protein sequence ID" value="KAJ8299327.1"/>
    <property type="molecule type" value="Genomic_DNA"/>
</dbReference>
<dbReference type="Proteomes" id="UP001217089">
    <property type="component" value="Unassembled WGS sequence"/>
</dbReference>